<evidence type="ECO:0000313" key="2">
    <source>
        <dbReference type="Proteomes" id="UP000058925"/>
    </source>
</evidence>
<name>A0A654LTJ4_9ARCH</name>
<gene>
    <name evidence="1" type="ORF">NMY3_00351</name>
</gene>
<organism evidence="1 2">
    <name type="scientific">Candidatus Nitrosocosmicus oleophilus</name>
    <dbReference type="NCBI Taxonomy" id="1353260"/>
    <lineage>
        <taxon>Archaea</taxon>
        <taxon>Nitrososphaerota</taxon>
        <taxon>Nitrososphaeria</taxon>
        <taxon>Nitrososphaerales</taxon>
        <taxon>Nitrososphaeraceae</taxon>
        <taxon>Candidatus Nitrosocosmicus</taxon>
    </lineage>
</organism>
<sequence length="54" mass="6268">MIIKQITPANSITQGPMNFPKKIFSSYTIYEENSLCLLQCILEMQIFSIRNNEL</sequence>
<proteinExistence type="predicted"/>
<keyword evidence="2" id="KW-1185">Reference proteome</keyword>
<dbReference type="EMBL" id="CP012850">
    <property type="protein sequence ID" value="ALI34565.1"/>
    <property type="molecule type" value="Genomic_DNA"/>
</dbReference>
<reference evidence="2" key="1">
    <citation type="submission" date="2015-10" db="EMBL/GenBank/DDBJ databases">
        <title>Niche specialization of a soil ammonia-oxidizing archaeon, Candidatus Nitrosocosmicus oleophilus.</title>
        <authorList>
            <person name="Jung M.-Y."/>
            <person name="Rhee S.-K."/>
        </authorList>
    </citation>
    <scope>NUCLEOTIDE SEQUENCE [LARGE SCALE GENOMIC DNA]</scope>
    <source>
        <strain evidence="2">MY3</strain>
    </source>
</reference>
<dbReference type="AlphaFoldDB" id="A0A654LTJ4"/>
<evidence type="ECO:0000313" key="1">
    <source>
        <dbReference type="EMBL" id="ALI34565.1"/>
    </source>
</evidence>
<accession>A0A654LTJ4</accession>
<protein>
    <submittedName>
        <fullName evidence="1">Uncharacterized protein</fullName>
    </submittedName>
</protein>
<dbReference type="KEGG" id="taa:NMY3_00351"/>
<dbReference type="Proteomes" id="UP000058925">
    <property type="component" value="Chromosome"/>
</dbReference>